<sequence length="81" mass="9303">MSLLVKHCHKSVKRFSHQSTQVGDVWSLQQQVLDGMEWCTRLRRVEYLSYTLQVAWSGVPALGELNTSPIPFRCEENVSPI</sequence>
<name>A0AAE1PF92_9EUCA</name>
<comment type="caution">
    <text evidence="1">The sequence shown here is derived from an EMBL/GenBank/DDBJ whole genome shotgun (WGS) entry which is preliminary data.</text>
</comment>
<accession>A0AAE1PF92</accession>
<protein>
    <submittedName>
        <fullName evidence="1">Uncharacterized protein</fullName>
    </submittedName>
</protein>
<reference evidence="1" key="1">
    <citation type="submission" date="2023-11" db="EMBL/GenBank/DDBJ databases">
        <title>Genome assemblies of two species of porcelain crab, Petrolisthes cinctipes and Petrolisthes manimaculis (Anomura: Porcellanidae).</title>
        <authorList>
            <person name="Angst P."/>
        </authorList>
    </citation>
    <scope>NUCLEOTIDE SEQUENCE</scope>
    <source>
        <strain evidence="1">PB745_02</strain>
        <tissue evidence="1">Gill</tissue>
    </source>
</reference>
<keyword evidence="2" id="KW-1185">Reference proteome</keyword>
<dbReference type="Proteomes" id="UP001292094">
    <property type="component" value="Unassembled WGS sequence"/>
</dbReference>
<evidence type="ECO:0000313" key="2">
    <source>
        <dbReference type="Proteomes" id="UP001292094"/>
    </source>
</evidence>
<dbReference type="AlphaFoldDB" id="A0AAE1PF92"/>
<evidence type="ECO:0000313" key="1">
    <source>
        <dbReference type="EMBL" id="KAK4307344.1"/>
    </source>
</evidence>
<gene>
    <name evidence="1" type="ORF">Pmani_020863</name>
</gene>
<proteinExistence type="predicted"/>
<dbReference type="EMBL" id="JAWZYT010002011">
    <property type="protein sequence ID" value="KAK4307344.1"/>
    <property type="molecule type" value="Genomic_DNA"/>
</dbReference>
<organism evidence="1 2">
    <name type="scientific">Petrolisthes manimaculis</name>
    <dbReference type="NCBI Taxonomy" id="1843537"/>
    <lineage>
        <taxon>Eukaryota</taxon>
        <taxon>Metazoa</taxon>
        <taxon>Ecdysozoa</taxon>
        <taxon>Arthropoda</taxon>
        <taxon>Crustacea</taxon>
        <taxon>Multicrustacea</taxon>
        <taxon>Malacostraca</taxon>
        <taxon>Eumalacostraca</taxon>
        <taxon>Eucarida</taxon>
        <taxon>Decapoda</taxon>
        <taxon>Pleocyemata</taxon>
        <taxon>Anomura</taxon>
        <taxon>Galatheoidea</taxon>
        <taxon>Porcellanidae</taxon>
        <taxon>Petrolisthes</taxon>
    </lineage>
</organism>